<feature type="transmembrane region" description="Helical" evidence="1">
    <location>
        <begin position="69"/>
        <end position="88"/>
    </location>
</feature>
<keyword evidence="1" id="KW-0472">Membrane</keyword>
<organism evidence="2 3">
    <name type="scientific">Armillaria tabescens</name>
    <name type="common">Ringless honey mushroom</name>
    <name type="synonym">Agaricus tabescens</name>
    <dbReference type="NCBI Taxonomy" id="1929756"/>
    <lineage>
        <taxon>Eukaryota</taxon>
        <taxon>Fungi</taxon>
        <taxon>Dikarya</taxon>
        <taxon>Basidiomycota</taxon>
        <taxon>Agaricomycotina</taxon>
        <taxon>Agaricomycetes</taxon>
        <taxon>Agaricomycetidae</taxon>
        <taxon>Agaricales</taxon>
        <taxon>Marasmiineae</taxon>
        <taxon>Physalacriaceae</taxon>
        <taxon>Desarmillaria</taxon>
    </lineage>
</organism>
<dbReference type="Proteomes" id="UP001175211">
    <property type="component" value="Unassembled WGS sequence"/>
</dbReference>
<evidence type="ECO:0000313" key="2">
    <source>
        <dbReference type="EMBL" id="KAK0454275.1"/>
    </source>
</evidence>
<dbReference type="RefSeq" id="XP_060328663.1">
    <property type="nucleotide sequence ID" value="XM_060473657.1"/>
</dbReference>
<dbReference type="AlphaFoldDB" id="A0AA39K6D5"/>
<dbReference type="EMBL" id="JAUEPS010000027">
    <property type="protein sequence ID" value="KAK0454275.1"/>
    <property type="molecule type" value="Genomic_DNA"/>
</dbReference>
<keyword evidence="3" id="KW-1185">Reference proteome</keyword>
<gene>
    <name evidence="2" type="ORF">EV420DRAFT_1556007</name>
</gene>
<keyword evidence="1" id="KW-0812">Transmembrane</keyword>
<keyword evidence="1" id="KW-1133">Transmembrane helix</keyword>
<proteinExistence type="predicted"/>
<dbReference type="GeneID" id="85357205"/>
<comment type="caution">
    <text evidence="2">The sequence shown here is derived from an EMBL/GenBank/DDBJ whole genome shotgun (WGS) entry which is preliminary data.</text>
</comment>
<accession>A0AA39K6D5</accession>
<sequence>MQSLASTWPISSLQIRRTLTRKLYILLFTGPCCSFSHSVQSLTLSGDYCYGSHDFSGLYMSQHTPTLGLLGLDLGLPVFSLIFSFFLYSSC</sequence>
<name>A0AA39K6D5_ARMTA</name>
<protein>
    <submittedName>
        <fullName evidence="2">Uncharacterized protein</fullName>
    </submittedName>
</protein>
<reference evidence="2" key="1">
    <citation type="submission" date="2023-06" db="EMBL/GenBank/DDBJ databases">
        <authorList>
            <consortium name="Lawrence Berkeley National Laboratory"/>
            <person name="Ahrendt S."/>
            <person name="Sahu N."/>
            <person name="Indic B."/>
            <person name="Wong-Bajracharya J."/>
            <person name="Merenyi Z."/>
            <person name="Ke H.-M."/>
            <person name="Monk M."/>
            <person name="Kocsube S."/>
            <person name="Drula E."/>
            <person name="Lipzen A."/>
            <person name="Balint B."/>
            <person name="Henrissat B."/>
            <person name="Andreopoulos B."/>
            <person name="Martin F.M."/>
            <person name="Harder C.B."/>
            <person name="Rigling D."/>
            <person name="Ford K.L."/>
            <person name="Foster G.D."/>
            <person name="Pangilinan J."/>
            <person name="Papanicolaou A."/>
            <person name="Barry K."/>
            <person name="LaButti K."/>
            <person name="Viragh M."/>
            <person name="Koriabine M."/>
            <person name="Yan M."/>
            <person name="Riley R."/>
            <person name="Champramary S."/>
            <person name="Plett K.L."/>
            <person name="Tsai I.J."/>
            <person name="Slot J."/>
            <person name="Sipos G."/>
            <person name="Plett J."/>
            <person name="Nagy L.G."/>
            <person name="Grigoriev I.V."/>
        </authorList>
    </citation>
    <scope>NUCLEOTIDE SEQUENCE</scope>
    <source>
        <strain evidence="2">CCBAS 213</strain>
    </source>
</reference>
<evidence type="ECO:0000256" key="1">
    <source>
        <dbReference type="SAM" id="Phobius"/>
    </source>
</evidence>
<evidence type="ECO:0000313" key="3">
    <source>
        <dbReference type="Proteomes" id="UP001175211"/>
    </source>
</evidence>